<comment type="subcellular location">
    <subcellularLocation>
        <location evidence="8">Cell inner membrane</location>
        <topology evidence="8">Single-pass type II membrane protein</topology>
    </subcellularLocation>
    <subcellularLocation>
        <location evidence="1">Cell membrane</location>
        <topology evidence="1">Single-pass type II membrane protein</topology>
    </subcellularLocation>
    <text evidence="8">Localizes to the division septum where it forms a ring structure.</text>
</comment>
<keyword evidence="12" id="KW-1185">Reference proteome</keyword>
<name>A0A0K6HY78_9BURK</name>
<accession>A0A0K6HY78</accession>
<sequence length="112" mass="12587">MTRINLVLLFVVVLCAMSVVRAQYQGRRTFAALDVAQQRAEQLQMDRDRLQVEYRAMSAPGRIEKLAQTQLDMRPITAARTVFVQEGQSTLPPLPVVPQSQPRSAGHQGARR</sequence>
<evidence type="ECO:0000256" key="7">
    <source>
        <dbReference type="ARBA" id="ARBA00023306"/>
    </source>
</evidence>
<keyword evidence="4 8" id="KW-0812">Transmembrane</keyword>
<evidence type="ECO:0000313" key="11">
    <source>
        <dbReference type="EMBL" id="CUA95763.1"/>
    </source>
</evidence>
<dbReference type="HAMAP" id="MF_00910">
    <property type="entry name" value="FtsL"/>
    <property type="match status" value="1"/>
</dbReference>
<dbReference type="GO" id="GO:0043093">
    <property type="term" value="P:FtsZ-dependent cytokinesis"/>
    <property type="evidence" value="ECO:0007669"/>
    <property type="project" value="UniProtKB-UniRule"/>
</dbReference>
<dbReference type="STRING" id="339866.GCA_001418255_01122"/>
<keyword evidence="5 8" id="KW-1133">Transmembrane helix</keyword>
<organism evidence="11 12">
    <name type="scientific">Thiomonas bhubaneswarensis</name>
    <dbReference type="NCBI Taxonomy" id="339866"/>
    <lineage>
        <taxon>Bacteria</taxon>
        <taxon>Pseudomonadati</taxon>
        <taxon>Pseudomonadota</taxon>
        <taxon>Betaproteobacteria</taxon>
        <taxon>Burkholderiales</taxon>
        <taxon>Thiomonas</taxon>
    </lineage>
</organism>
<comment type="similarity">
    <text evidence="8">Belongs to the FtsL family.</text>
</comment>
<comment type="function">
    <text evidence="8">Essential cell division protein. May link together the upstream cell division proteins, which are predominantly cytoplasmic, with the downstream cell division proteins, which are predominantly periplasmic.</text>
</comment>
<dbReference type="OrthoDB" id="5298556at2"/>
<feature type="region of interest" description="Disordered" evidence="10">
    <location>
        <begin position="90"/>
        <end position="112"/>
    </location>
</feature>
<reference evidence="12" key="1">
    <citation type="submission" date="2015-08" db="EMBL/GenBank/DDBJ databases">
        <authorList>
            <person name="Varghese N."/>
        </authorList>
    </citation>
    <scope>NUCLEOTIDE SEQUENCE [LARGE SCALE GENOMIC DNA]</scope>
    <source>
        <strain evidence="12">DSM 18181</strain>
    </source>
</reference>
<evidence type="ECO:0000256" key="9">
    <source>
        <dbReference type="NCBIfam" id="TIGR02209"/>
    </source>
</evidence>
<keyword evidence="3 8" id="KW-0132">Cell division</keyword>
<dbReference type="RefSeq" id="WP_055450032.1">
    <property type="nucleotide sequence ID" value="NZ_CYHF01000003.1"/>
</dbReference>
<dbReference type="GO" id="GO:0032153">
    <property type="term" value="C:cell division site"/>
    <property type="evidence" value="ECO:0007669"/>
    <property type="project" value="UniProtKB-UniRule"/>
</dbReference>
<dbReference type="InterPro" id="IPR011922">
    <property type="entry name" value="Cell_div_FtsL"/>
</dbReference>
<gene>
    <name evidence="8" type="primary">ftsL</name>
    <name evidence="11" type="ORF">Ga0061069_103243</name>
</gene>
<keyword evidence="2 8" id="KW-1003">Cell membrane</keyword>
<evidence type="ECO:0000256" key="3">
    <source>
        <dbReference type="ARBA" id="ARBA00022618"/>
    </source>
</evidence>
<dbReference type="GO" id="GO:0005886">
    <property type="term" value="C:plasma membrane"/>
    <property type="evidence" value="ECO:0007669"/>
    <property type="project" value="UniProtKB-SubCell"/>
</dbReference>
<evidence type="ECO:0000256" key="1">
    <source>
        <dbReference type="ARBA" id="ARBA00004401"/>
    </source>
</evidence>
<comment type="subunit">
    <text evidence="8">Part of a complex composed of FtsB, FtsL and FtsQ.</text>
</comment>
<evidence type="ECO:0000256" key="6">
    <source>
        <dbReference type="ARBA" id="ARBA00023136"/>
    </source>
</evidence>
<dbReference type="Pfam" id="PF04999">
    <property type="entry name" value="FtsL"/>
    <property type="match status" value="1"/>
</dbReference>
<protein>
    <recommendedName>
        <fullName evidence="8 9">Cell division protein FtsL</fullName>
    </recommendedName>
</protein>
<proteinExistence type="inferred from homology"/>
<evidence type="ECO:0000256" key="2">
    <source>
        <dbReference type="ARBA" id="ARBA00022475"/>
    </source>
</evidence>
<keyword evidence="8" id="KW-0997">Cell inner membrane</keyword>
<dbReference type="Proteomes" id="UP000183649">
    <property type="component" value="Unassembled WGS sequence"/>
</dbReference>
<keyword evidence="6 8" id="KW-0472">Membrane</keyword>
<keyword evidence="7 8" id="KW-0131">Cell cycle</keyword>
<dbReference type="AlphaFoldDB" id="A0A0K6HY78"/>
<dbReference type="PANTHER" id="PTHR37479:SF1">
    <property type="entry name" value="CELL DIVISION PROTEIN FTSL"/>
    <property type="match status" value="1"/>
</dbReference>
<evidence type="ECO:0000256" key="4">
    <source>
        <dbReference type="ARBA" id="ARBA00022692"/>
    </source>
</evidence>
<dbReference type="EMBL" id="CYHF01000003">
    <property type="protein sequence ID" value="CUA95763.1"/>
    <property type="molecule type" value="Genomic_DNA"/>
</dbReference>
<evidence type="ECO:0000256" key="5">
    <source>
        <dbReference type="ARBA" id="ARBA00022989"/>
    </source>
</evidence>
<dbReference type="PANTHER" id="PTHR37479">
    <property type="entry name" value="CELL DIVISION PROTEIN FTSL"/>
    <property type="match status" value="1"/>
</dbReference>
<dbReference type="NCBIfam" id="TIGR02209">
    <property type="entry name" value="ftsL_broad"/>
    <property type="match status" value="1"/>
</dbReference>
<evidence type="ECO:0000313" key="12">
    <source>
        <dbReference type="Proteomes" id="UP000183649"/>
    </source>
</evidence>
<evidence type="ECO:0000256" key="8">
    <source>
        <dbReference type="HAMAP-Rule" id="MF_00910"/>
    </source>
</evidence>
<evidence type="ECO:0000256" key="10">
    <source>
        <dbReference type="SAM" id="MobiDB-lite"/>
    </source>
</evidence>